<name>A0ACC1X5L5_MELAZ</name>
<reference evidence="1 2" key="1">
    <citation type="journal article" date="2023" name="Science">
        <title>Complex scaffold remodeling in plant triterpene biosynthesis.</title>
        <authorList>
            <person name="De La Pena R."/>
            <person name="Hodgson H."/>
            <person name="Liu J.C."/>
            <person name="Stephenson M.J."/>
            <person name="Martin A.C."/>
            <person name="Owen C."/>
            <person name="Harkess A."/>
            <person name="Leebens-Mack J."/>
            <person name="Jimenez L.E."/>
            <person name="Osbourn A."/>
            <person name="Sattely E.S."/>
        </authorList>
    </citation>
    <scope>NUCLEOTIDE SEQUENCE [LARGE SCALE GENOMIC DNA]</scope>
    <source>
        <strain evidence="2">cv. JPN11</strain>
        <tissue evidence="1">Leaf</tissue>
    </source>
</reference>
<comment type="caution">
    <text evidence="1">The sequence shown here is derived from an EMBL/GenBank/DDBJ whole genome shotgun (WGS) entry which is preliminary data.</text>
</comment>
<accession>A0ACC1X5L5</accession>
<gene>
    <name evidence="1" type="ORF">OWV82_020121</name>
</gene>
<sequence>MHINMAFAKPTAIYRMHNLLLVSSFRNCMKIKAVSCLQNKKSCLQANDGGRAHSINCNLSFYFLSLLIFWQCFMQISIKLEFMIMFL</sequence>
<keyword evidence="2" id="KW-1185">Reference proteome</keyword>
<organism evidence="1 2">
    <name type="scientific">Melia azedarach</name>
    <name type="common">Chinaberry tree</name>
    <dbReference type="NCBI Taxonomy" id="155640"/>
    <lineage>
        <taxon>Eukaryota</taxon>
        <taxon>Viridiplantae</taxon>
        <taxon>Streptophyta</taxon>
        <taxon>Embryophyta</taxon>
        <taxon>Tracheophyta</taxon>
        <taxon>Spermatophyta</taxon>
        <taxon>Magnoliopsida</taxon>
        <taxon>eudicotyledons</taxon>
        <taxon>Gunneridae</taxon>
        <taxon>Pentapetalae</taxon>
        <taxon>rosids</taxon>
        <taxon>malvids</taxon>
        <taxon>Sapindales</taxon>
        <taxon>Meliaceae</taxon>
        <taxon>Melia</taxon>
    </lineage>
</organism>
<evidence type="ECO:0000313" key="2">
    <source>
        <dbReference type="Proteomes" id="UP001164539"/>
    </source>
</evidence>
<evidence type="ECO:0000313" key="1">
    <source>
        <dbReference type="EMBL" id="KAJ4706481.1"/>
    </source>
</evidence>
<protein>
    <submittedName>
        <fullName evidence="1">Uncharacterized protein</fullName>
    </submittedName>
</protein>
<proteinExistence type="predicted"/>
<dbReference type="Proteomes" id="UP001164539">
    <property type="component" value="Chromosome 11"/>
</dbReference>
<dbReference type="EMBL" id="CM051404">
    <property type="protein sequence ID" value="KAJ4706481.1"/>
    <property type="molecule type" value="Genomic_DNA"/>
</dbReference>